<dbReference type="RefSeq" id="WP_323738492.1">
    <property type="nucleotide sequence ID" value="NZ_CP112932.1"/>
</dbReference>
<keyword evidence="1" id="KW-1133">Transmembrane helix</keyword>
<proteinExistence type="predicted"/>
<evidence type="ECO:0000256" key="1">
    <source>
        <dbReference type="SAM" id="Phobius"/>
    </source>
</evidence>
<keyword evidence="1" id="KW-0472">Membrane</keyword>
<keyword evidence="1" id="KW-0812">Transmembrane</keyword>
<evidence type="ECO:0000313" key="2">
    <source>
        <dbReference type="EMBL" id="WPY00423.1"/>
    </source>
</evidence>
<evidence type="ECO:0000313" key="3">
    <source>
        <dbReference type="Proteomes" id="UP001326613"/>
    </source>
</evidence>
<protein>
    <submittedName>
        <fullName evidence="2">Uncharacterized protein</fullName>
    </submittedName>
</protein>
<gene>
    <name evidence="2" type="ORF">Trichorick_00297</name>
</gene>
<dbReference type="EMBL" id="CP112932">
    <property type="protein sequence ID" value="WPY00423.1"/>
    <property type="molecule type" value="Genomic_DNA"/>
</dbReference>
<feature type="transmembrane region" description="Helical" evidence="1">
    <location>
        <begin position="21"/>
        <end position="38"/>
    </location>
</feature>
<reference evidence="2 3" key="1">
    <citation type="submission" date="2022-10" db="EMBL/GenBank/DDBJ databases">
        <title>Host association and intracellularity evolved multiple times independently in the Rickettsiales.</title>
        <authorList>
            <person name="Castelli M."/>
            <person name="Nardi T."/>
            <person name="Gammuto L."/>
            <person name="Bellinzona G."/>
            <person name="Sabaneyeva E."/>
            <person name="Potekhin A."/>
            <person name="Serra V."/>
            <person name="Petroni G."/>
            <person name="Sassera D."/>
        </authorList>
    </citation>
    <scope>NUCLEOTIDE SEQUENCE [LARGE SCALE GENOMIC DNA]</scope>
    <source>
        <strain evidence="2 3">Kr 154-4</strain>
    </source>
</reference>
<dbReference type="Proteomes" id="UP001326613">
    <property type="component" value="Chromosome"/>
</dbReference>
<feature type="transmembrane region" description="Helical" evidence="1">
    <location>
        <begin position="44"/>
        <end position="62"/>
    </location>
</feature>
<accession>A0ABZ0UQW0</accession>
<name>A0ABZ0UQW0_9RICK</name>
<sequence>MFQHFIEQIRMMISWAIRINALYPIIFTLFGVGFALMNFIYADILSSLCFTVAAILLTIKYVRDYKINKLSNSQQINDLTNEKDYLVLEEDEAEDIKYDFDAAIREIFEENDDLSLGEFVQNLVNCAAPESMFTYDIIIKKITHSCNYLLTMEGVEVMPLSAERHAELIFVGKEDSEIYINKEGFRRWVEEKKIRLPEKWKV</sequence>
<keyword evidence="3" id="KW-1185">Reference proteome</keyword>
<organism evidence="2 3">
    <name type="scientific">Candidatus Trichorickettsia mobilis</name>
    <dbReference type="NCBI Taxonomy" id="1346319"/>
    <lineage>
        <taxon>Bacteria</taxon>
        <taxon>Pseudomonadati</taxon>
        <taxon>Pseudomonadota</taxon>
        <taxon>Alphaproteobacteria</taxon>
        <taxon>Rickettsiales</taxon>
        <taxon>Rickettsiaceae</taxon>
        <taxon>Rickettsieae</taxon>
        <taxon>Candidatus Trichorickettsia</taxon>
    </lineage>
</organism>